<feature type="domain" description="C2H2-type" evidence="7">
    <location>
        <begin position="625"/>
        <end position="654"/>
    </location>
</feature>
<dbReference type="Pfam" id="PF00096">
    <property type="entry name" value="zf-C2H2"/>
    <property type="match status" value="6"/>
</dbReference>
<dbReference type="InterPro" id="IPR013087">
    <property type="entry name" value="Znf_C2H2_type"/>
</dbReference>
<proteinExistence type="predicted"/>
<feature type="region of interest" description="Disordered" evidence="6">
    <location>
        <begin position="1011"/>
        <end position="1036"/>
    </location>
</feature>
<protein>
    <submittedName>
        <fullName evidence="9 10">Zinc finger protein ZXDC-like isoform X1</fullName>
    </submittedName>
</protein>
<dbReference type="SMART" id="SM00355">
    <property type="entry name" value="ZnF_C2H2"/>
    <property type="match status" value="10"/>
</dbReference>
<feature type="compositionally biased region" description="Low complexity" evidence="6">
    <location>
        <begin position="1086"/>
        <end position="1098"/>
    </location>
</feature>
<feature type="compositionally biased region" description="Polar residues" evidence="6">
    <location>
        <begin position="1011"/>
        <end position="1021"/>
    </location>
</feature>
<keyword evidence="4" id="KW-0862">Zinc</keyword>
<keyword evidence="2" id="KW-0677">Repeat</keyword>
<feature type="domain" description="C2H2-type" evidence="7">
    <location>
        <begin position="444"/>
        <end position="473"/>
    </location>
</feature>
<feature type="domain" description="C2H2-type" evidence="7">
    <location>
        <begin position="564"/>
        <end position="593"/>
    </location>
</feature>
<dbReference type="GO" id="GO:0003712">
    <property type="term" value="F:transcription coregulator activity"/>
    <property type="evidence" value="ECO:0007669"/>
    <property type="project" value="TreeGrafter"/>
</dbReference>
<evidence type="ECO:0000256" key="3">
    <source>
        <dbReference type="ARBA" id="ARBA00022771"/>
    </source>
</evidence>
<feature type="domain" description="C2H2-type" evidence="7">
    <location>
        <begin position="718"/>
        <end position="747"/>
    </location>
</feature>
<evidence type="ECO:0000313" key="8">
    <source>
        <dbReference type="Proteomes" id="UP000808372"/>
    </source>
</evidence>
<dbReference type="Proteomes" id="UP000808372">
    <property type="component" value="Unplaced"/>
</dbReference>
<dbReference type="AlphaFoldDB" id="A0A8U0QA35"/>
<evidence type="ECO:0000256" key="5">
    <source>
        <dbReference type="PROSITE-ProRule" id="PRU00042"/>
    </source>
</evidence>
<name>A0A8U0QA35_SALNM</name>
<evidence type="ECO:0000313" key="9">
    <source>
        <dbReference type="RefSeq" id="XP_038838822.1"/>
    </source>
</evidence>
<dbReference type="SUPFAM" id="SSF57667">
    <property type="entry name" value="beta-beta-alpha zinc fingers"/>
    <property type="match status" value="5"/>
</dbReference>
<reference evidence="9 10" key="1">
    <citation type="submission" date="2025-04" db="UniProtKB">
        <authorList>
            <consortium name="RefSeq"/>
        </authorList>
    </citation>
    <scope>IDENTIFICATION</scope>
    <source>
        <tissue evidence="9 10">White muscle</tissue>
    </source>
</reference>
<sequence length="1136" mass="123444">MNTLKARELLRNMNTLKAWELNAKLPPHDFFRTGYKYEIESGDKLLQMALPFFAGEEEQYQQQQLQPPVLRQQHEDGASLLQSLSSESTTNANKNTEEYYVVFNIVQDDGNGADKDRLGNPYKDGDTLNGNMKLEHSKINQCNSMEFQTTSTLIESDDNLNNLAAEALKRTVHLCSLLNSSSNSEGEATVTNEKPSVCYETGNEKNDALTNEYVENLCGHQVCIENIDSNTPDQLSSQIEAQDSIALISENTDIVEMSDAIDLIYDTGRSLSANADATESFSGTIMINNQSIIVTIENGILTLAAPPDGYTHKDDGMFGLKEHLGMKDHEDIVLLNYDSGTKSIGKISNMAGIRAGLHEQSRLDLTVSDSELALADNCSLSELGLSLETCPVIKQESRNLCAISEGDLVSQRPEGSSVDNDGFQPVSIIGALGLSKKGALVTMYCCPQPGCPSTFDTRQKLKMHLLNHTEDQRPFKCTFEGCGWAFTTSYKLKRHLQSHDKVRPHKCEWEGCGRCFTTVYNLKAHVKQHDQENTFVCEICSERFRSATRLTNHQRAHFEPERPHKCEFPGCEKNFITYSALFSHNRTHFRETGQFICVYPGCDKRYDKACRIKIHMRSHTGERPFVCDSEACGWSFTSMSKLLRHKRKHDDDRRFTCPEEGCGKSFTRAEHLKGHSITHLGTKPFECHVDGCSAKFSARSSLYIHSKKHKQDAGSLRTSCPVANCSKHFSSRSSLKSHMLKHHHLNPDVLSQLEVTPTLTPSSELVSASTTTGTGSGGDQLAHLDLSSLFSAVPGGHVPVRRTRPVGAFAMDLSLVSSGILAIDPASVGSALCTSGHGATMAKASLEPLILAAGEDMVGGVLPSRGTLHLEDVQTVTPEALGSLTVLTMQAASSSAAHHILSSSSALSPEPFPSNLAVPPGPGLLSSPSKVAKAGGSRVGSRPRLDCLEVLGQHEADKVLTQFKGHGGGSTFSLQKDSVLSHISAYSFLESSGSARTDYRAIQLAKKRKQSGPTCSASSGLCQRKSKGGKASSASVPMVPTSTRFVEGSAAANGGLTICDPVTGAQYVQIQLLQDDPASEGDLAFQLSSQPSSSHSQLTVDLPVNILQEPPAMTEEDNGSDNSQFTGSTINLQDLE</sequence>
<evidence type="ECO:0000256" key="4">
    <source>
        <dbReference type="ARBA" id="ARBA00022833"/>
    </source>
</evidence>
<dbReference type="PANTHER" id="PTHR46179">
    <property type="entry name" value="ZINC FINGER PROTEIN"/>
    <property type="match status" value="1"/>
</dbReference>
<feature type="region of interest" description="Disordered" evidence="6">
    <location>
        <begin position="1086"/>
        <end position="1136"/>
    </location>
</feature>
<dbReference type="GO" id="GO:0005634">
    <property type="term" value="C:nucleus"/>
    <property type="evidence" value="ECO:0007669"/>
    <property type="project" value="TreeGrafter"/>
</dbReference>
<dbReference type="InterPro" id="IPR036236">
    <property type="entry name" value="Znf_C2H2_sf"/>
</dbReference>
<dbReference type="FunFam" id="3.30.160.60:FF:000257">
    <property type="entry name" value="ZXD family zinc finger C"/>
    <property type="match status" value="2"/>
</dbReference>
<feature type="domain" description="C2H2-type" evidence="7">
    <location>
        <begin position="685"/>
        <end position="714"/>
    </location>
</feature>
<dbReference type="KEGG" id="snh:120036458"/>
<feature type="domain" description="C2H2-type" evidence="7">
    <location>
        <begin position="535"/>
        <end position="562"/>
    </location>
</feature>
<evidence type="ECO:0000313" key="10">
    <source>
        <dbReference type="RefSeq" id="XP_038838823.1"/>
    </source>
</evidence>
<keyword evidence="3 5" id="KW-0863">Zinc-finger</keyword>
<dbReference type="GO" id="GO:0008270">
    <property type="term" value="F:zinc ion binding"/>
    <property type="evidence" value="ECO:0007669"/>
    <property type="project" value="UniProtKB-KW"/>
</dbReference>
<feature type="domain" description="C2H2-type" evidence="7">
    <location>
        <begin position="475"/>
        <end position="504"/>
    </location>
</feature>
<evidence type="ECO:0000256" key="2">
    <source>
        <dbReference type="ARBA" id="ARBA00022737"/>
    </source>
</evidence>
<dbReference type="RefSeq" id="XP_038838822.1">
    <property type="nucleotide sequence ID" value="XM_038982894.1"/>
</dbReference>
<dbReference type="InterPro" id="IPR051061">
    <property type="entry name" value="Zinc_finger_trans_reg"/>
</dbReference>
<dbReference type="GO" id="GO:0006357">
    <property type="term" value="P:regulation of transcription by RNA polymerase II"/>
    <property type="evidence" value="ECO:0007669"/>
    <property type="project" value="TreeGrafter"/>
</dbReference>
<organism evidence="8 9">
    <name type="scientific">Salvelinus namaycush</name>
    <name type="common">Lake trout</name>
    <name type="synonym">Salmo namaycush</name>
    <dbReference type="NCBI Taxonomy" id="8040"/>
    <lineage>
        <taxon>Eukaryota</taxon>
        <taxon>Metazoa</taxon>
        <taxon>Chordata</taxon>
        <taxon>Craniata</taxon>
        <taxon>Vertebrata</taxon>
        <taxon>Euteleostomi</taxon>
        <taxon>Actinopterygii</taxon>
        <taxon>Neopterygii</taxon>
        <taxon>Teleostei</taxon>
        <taxon>Protacanthopterygii</taxon>
        <taxon>Salmoniformes</taxon>
        <taxon>Salmonidae</taxon>
        <taxon>Salmoninae</taxon>
        <taxon>Salvelinus</taxon>
    </lineage>
</organism>
<evidence type="ECO:0000259" key="7">
    <source>
        <dbReference type="PROSITE" id="PS50157"/>
    </source>
</evidence>
<feature type="domain" description="C2H2-type" evidence="7">
    <location>
        <begin position="655"/>
        <end position="684"/>
    </location>
</feature>
<dbReference type="FunFam" id="3.30.160.60:FF:000125">
    <property type="entry name" value="Putative zinc finger protein 143"/>
    <property type="match status" value="2"/>
</dbReference>
<gene>
    <name evidence="9 10" type="primary">LOC120036458</name>
</gene>
<dbReference type="GeneID" id="120036458"/>
<accession>A0A8U0QA35</accession>
<keyword evidence="8" id="KW-1185">Reference proteome</keyword>
<dbReference type="PANTHER" id="PTHR46179:SF5">
    <property type="entry name" value="ZINC FINGER PROTEIN ZXDC"/>
    <property type="match status" value="1"/>
</dbReference>
<feature type="region of interest" description="Disordered" evidence="6">
    <location>
        <begin position="912"/>
        <end position="938"/>
    </location>
</feature>
<dbReference type="PROSITE" id="PS00028">
    <property type="entry name" value="ZINC_FINGER_C2H2_1"/>
    <property type="match status" value="10"/>
</dbReference>
<feature type="domain" description="C2H2-type" evidence="7">
    <location>
        <begin position="505"/>
        <end position="534"/>
    </location>
</feature>
<dbReference type="RefSeq" id="XP_038838823.1">
    <property type="nucleotide sequence ID" value="XM_038982895.1"/>
</dbReference>
<dbReference type="PROSITE" id="PS50157">
    <property type="entry name" value="ZINC_FINGER_C2H2_2"/>
    <property type="match status" value="10"/>
</dbReference>
<keyword evidence="1" id="KW-0479">Metal-binding</keyword>
<dbReference type="Gene3D" id="3.30.160.60">
    <property type="entry name" value="Classic Zinc Finger"/>
    <property type="match status" value="8"/>
</dbReference>
<evidence type="ECO:0000256" key="6">
    <source>
        <dbReference type="SAM" id="MobiDB-lite"/>
    </source>
</evidence>
<feature type="domain" description="C2H2-type" evidence="7">
    <location>
        <begin position="595"/>
        <end position="624"/>
    </location>
</feature>
<evidence type="ECO:0000256" key="1">
    <source>
        <dbReference type="ARBA" id="ARBA00022723"/>
    </source>
</evidence>
<feature type="compositionally biased region" description="Polar residues" evidence="6">
    <location>
        <begin position="1120"/>
        <end position="1136"/>
    </location>
</feature>